<dbReference type="SUPFAM" id="SSF81342">
    <property type="entry name" value="Transmembrane di-heme cytochromes"/>
    <property type="match status" value="1"/>
</dbReference>
<dbReference type="GO" id="GO:0016020">
    <property type="term" value="C:membrane"/>
    <property type="evidence" value="ECO:0007669"/>
    <property type="project" value="InterPro"/>
</dbReference>
<accession>A0A512H3M4</accession>
<dbReference type="GO" id="GO:0046872">
    <property type="term" value="F:metal ion binding"/>
    <property type="evidence" value="ECO:0007669"/>
    <property type="project" value="UniProtKB-KW"/>
</dbReference>
<dbReference type="InterPro" id="IPR036909">
    <property type="entry name" value="Cyt_c-like_dom_sf"/>
</dbReference>
<feature type="transmembrane region" description="Helical" evidence="5">
    <location>
        <begin position="95"/>
        <end position="118"/>
    </location>
</feature>
<evidence type="ECO:0000259" key="6">
    <source>
        <dbReference type="PROSITE" id="PS51007"/>
    </source>
</evidence>
<name>A0A512H3M4_9PROT</name>
<feature type="transmembrane region" description="Helical" evidence="5">
    <location>
        <begin position="43"/>
        <end position="64"/>
    </location>
</feature>
<evidence type="ECO:0000256" key="3">
    <source>
        <dbReference type="ARBA" id="ARBA00023004"/>
    </source>
</evidence>
<evidence type="ECO:0000313" key="7">
    <source>
        <dbReference type="EMBL" id="GEO80008.1"/>
    </source>
</evidence>
<organism evidence="7 8">
    <name type="scientific">Pararhodospirillum oryzae</name>
    <dbReference type="NCBI Taxonomy" id="478448"/>
    <lineage>
        <taxon>Bacteria</taxon>
        <taxon>Pseudomonadati</taxon>
        <taxon>Pseudomonadota</taxon>
        <taxon>Alphaproteobacteria</taxon>
        <taxon>Rhodospirillales</taxon>
        <taxon>Rhodospirillaceae</taxon>
        <taxon>Pararhodospirillum</taxon>
    </lineage>
</organism>
<keyword evidence="5" id="KW-0812">Transmembrane</keyword>
<dbReference type="EMBL" id="BJZO01000002">
    <property type="protein sequence ID" value="GEO80008.1"/>
    <property type="molecule type" value="Genomic_DNA"/>
</dbReference>
<keyword evidence="5" id="KW-0472">Membrane</keyword>
<dbReference type="InterPro" id="IPR016174">
    <property type="entry name" value="Di-haem_cyt_TM"/>
</dbReference>
<evidence type="ECO:0000256" key="4">
    <source>
        <dbReference type="PROSITE-ProRule" id="PRU00433"/>
    </source>
</evidence>
<feature type="domain" description="Cytochrome c" evidence="6">
    <location>
        <begin position="209"/>
        <end position="301"/>
    </location>
</feature>
<keyword evidence="1 4" id="KW-0349">Heme</keyword>
<feature type="transmembrane region" description="Helical" evidence="5">
    <location>
        <begin position="130"/>
        <end position="150"/>
    </location>
</feature>
<dbReference type="Pfam" id="PF09086">
    <property type="entry name" value="DUF1924"/>
    <property type="match status" value="1"/>
</dbReference>
<keyword evidence="2 4" id="KW-0479">Metal-binding</keyword>
<dbReference type="RefSeq" id="WP_147162078.1">
    <property type="nucleotide sequence ID" value="NZ_BJZO01000002.1"/>
</dbReference>
<dbReference type="InterPro" id="IPR009056">
    <property type="entry name" value="Cyt_c-like_dom"/>
</dbReference>
<dbReference type="Proteomes" id="UP000321567">
    <property type="component" value="Unassembled WGS sequence"/>
</dbReference>
<dbReference type="GO" id="GO:0022904">
    <property type="term" value="P:respiratory electron transport chain"/>
    <property type="evidence" value="ECO:0007669"/>
    <property type="project" value="InterPro"/>
</dbReference>
<evidence type="ECO:0000256" key="1">
    <source>
        <dbReference type="ARBA" id="ARBA00022617"/>
    </source>
</evidence>
<dbReference type="PROSITE" id="PS51007">
    <property type="entry name" value="CYTC"/>
    <property type="match status" value="1"/>
</dbReference>
<dbReference type="GO" id="GO:0020037">
    <property type="term" value="F:heme binding"/>
    <property type="evidence" value="ECO:0007669"/>
    <property type="project" value="InterPro"/>
</dbReference>
<dbReference type="InterPro" id="IPR015170">
    <property type="entry name" value="DUF1924_SHP"/>
</dbReference>
<evidence type="ECO:0000256" key="2">
    <source>
        <dbReference type="ARBA" id="ARBA00022723"/>
    </source>
</evidence>
<keyword evidence="8" id="KW-1185">Reference proteome</keyword>
<dbReference type="GO" id="GO:0009055">
    <property type="term" value="F:electron transfer activity"/>
    <property type="evidence" value="ECO:0007669"/>
    <property type="project" value="InterPro"/>
</dbReference>
<evidence type="ECO:0000256" key="5">
    <source>
        <dbReference type="SAM" id="Phobius"/>
    </source>
</evidence>
<dbReference type="OrthoDB" id="5295318at2"/>
<keyword evidence="5" id="KW-1133">Transmembrane helix</keyword>
<evidence type="ECO:0000313" key="8">
    <source>
        <dbReference type="Proteomes" id="UP000321567"/>
    </source>
</evidence>
<proteinExistence type="predicted"/>
<keyword evidence="3 4" id="KW-0408">Iron</keyword>
<dbReference type="SUPFAM" id="SSF46626">
    <property type="entry name" value="Cytochrome c"/>
    <property type="match status" value="1"/>
</dbReference>
<dbReference type="Gene3D" id="1.10.760.10">
    <property type="entry name" value="Cytochrome c-like domain"/>
    <property type="match status" value="1"/>
</dbReference>
<gene>
    <name evidence="7" type="ORF">ROR02_01390</name>
</gene>
<protein>
    <recommendedName>
        <fullName evidence="6">Cytochrome c domain-containing protein</fullName>
    </recommendedName>
</protein>
<comment type="caution">
    <text evidence="7">The sequence shown here is derived from an EMBL/GenBank/DDBJ whole genome shotgun (WGS) entry which is preliminary data.</text>
</comment>
<reference evidence="7 8" key="1">
    <citation type="submission" date="2019-07" db="EMBL/GenBank/DDBJ databases">
        <title>Whole genome shotgun sequence of Rhodospirillum oryzae NBRC 107573.</title>
        <authorList>
            <person name="Hosoyama A."/>
            <person name="Uohara A."/>
            <person name="Ohji S."/>
            <person name="Ichikawa N."/>
        </authorList>
    </citation>
    <scope>NUCLEOTIDE SEQUENCE [LARGE SCALE GENOMIC DNA]</scope>
    <source>
        <strain evidence="7 8">NBRC 107573</strain>
    </source>
</reference>
<dbReference type="AlphaFoldDB" id="A0A512H3M4"/>
<sequence>MSALSLISRHPVATWRLWHAGLVGSGLVAYVTADEDTYALHQFSGYLFAVLAVGRLIVAAAPGIRGPWRLPQPGGKAAAPARLTRGAMFQRVRPLMTAVLIGVLLAAGLSGVGADWIHRLEKLHEAVGEATPWVVLAHVAVVVALLARLPQGLRRMATPQRALSALAAAGLLATLMGAAPPARAADPQQALLGVFTERAKAATPGFAGFDPKRGEALFLSRNTANPELPSCASCHTQDPRASGRHAKTGRAIDPMAPSVNRERFTDLAQVDKRLGRDCETVLGRACTPLEQGDFVAFMLSR</sequence>
<feature type="transmembrane region" description="Helical" evidence="5">
    <location>
        <begin position="162"/>
        <end position="179"/>
    </location>
</feature>